<evidence type="ECO:0000313" key="1">
    <source>
        <dbReference type="EMBL" id="WAN70097.1"/>
    </source>
</evidence>
<sequence>MGRQRGLGEAARSWGSPPLAIAVVPPTRYCRGFPHSLLHQDNVLTVARSAIPIRADLDALSIQQQNDQVRPVANLIIRCGKPTYALSVTA</sequence>
<dbReference type="AlphaFoldDB" id="A0A9Q9SUY8"/>
<accession>A0A9Q9SUY8</accession>
<reference evidence="1" key="1">
    <citation type="journal article" date="2017" name="Proc. Natl. Acad. Sci. U.S.A.">
        <title>Comparative genomics uncovers the prolific and distinctive metabolic potential of the cyanobacterial genus Moorea.</title>
        <authorList>
            <person name="Leao T."/>
            <person name="Castelao G."/>
            <person name="Korobeynikov A."/>
            <person name="Monroe E.A."/>
            <person name="Podell S."/>
            <person name="Glukhov E."/>
            <person name="Allen E.E."/>
            <person name="Gerwick W.H."/>
            <person name="Gerwick L."/>
        </authorList>
    </citation>
    <scope>NUCLEOTIDE SEQUENCE</scope>
    <source>
        <strain evidence="1">JHB</strain>
    </source>
</reference>
<reference evidence="1" key="2">
    <citation type="submission" date="2022-10" db="EMBL/GenBank/DDBJ databases">
        <authorList>
            <person name="Ngo T.-E."/>
        </authorList>
    </citation>
    <scope>NUCLEOTIDE SEQUENCE</scope>
    <source>
        <strain evidence="1">JHB</strain>
    </source>
</reference>
<dbReference type="EMBL" id="CP017708">
    <property type="protein sequence ID" value="WAN70097.1"/>
    <property type="molecule type" value="Genomic_DNA"/>
</dbReference>
<gene>
    <name evidence="1" type="ORF">BJP36_39260</name>
</gene>
<organism evidence="1">
    <name type="scientific">Moorena producens (strain JHB)</name>
    <dbReference type="NCBI Taxonomy" id="1454205"/>
    <lineage>
        <taxon>Bacteria</taxon>
        <taxon>Bacillati</taxon>
        <taxon>Cyanobacteriota</taxon>
        <taxon>Cyanophyceae</taxon>
        <taxon>Coleofasciculales</taxon>
        <taxon>Coleofasciculaceae</taxon>
        <taxon>Moorena</taxon>
    </lineage>
</organism>
<name>A0A9Q9SUY8_MOOP1</name>
<dbReference type="Proteomes" id="UP000176944">
    <property type="component" value="Chromosome"/>
</dbReference>
<proteinExistence type="predicted"/>
<protein>
    <submittedName>
        <fullName evidence="1">Uncharacterized protein</fullName>
    </submittedName>
</protein>